<evidence type="ECO:0000313" key="3">
    <source>
        <dbReference type="EMBL" id="KAJ7620367.1"/>
    </source>
</evidence>
<reference evidence="3" key="1">
    <citation type="submission" date="2023-03" db="EMBL/GenBank/DDBJ databases">
        <title>Massive genome expansion in bonnet fungi (Mycena s.s.) driven by repeated elements and novel gene families across ecological guilds.</title>
        <authorList>
            <consortium name="Lawrence Berkeley National Laboratory"/>
            <person name="Harder C.B."/>
            <person name="Miyauchi S."/>
            <person name="Viragh M."/>
            <person name="Kuo A."/>
            <person name="Thoen E."/>
            <person name="Andreopoulos B."/>
            <person name="Lu D."/>
            <person name="Skrede I."/>
            <person name="Drula E."/>
            <person name="Henrissat B."/>
            <person name="Morin E."/>
            <person name="Kohler A."/>
            <person name="Barry K."/>
            <person name="LaButti K."/>
            <person name="Morin E."/>
            <person name="Salamov A."/>
            <person name="Lipzen A."/>
            <person name="Mereny Z."/>
            <person name="Hegedus B."/>
            <person name="Baldrian P."/>
            <person name="Stursova M."/>
            <person name="Weitz H."/>
            <person name="Taylor A."/>
            <person name="Grigoriev I.V."/>
            <person name="Nagy L.G."/>
            <person name="Martin F."/>
            <person name="Kauserud H."/>
        </authorList>
    </citation>
    <scope>NUCLEOTIDE SEQUENCE</scope>
    <source>
        <strain evidence="3">9284</strain>
    </source>
</reference>
<proteinExistence type="predicted"/>
<dbReference type="EMBL" id="JARKIF010000017">
    <property type="protein sequence ID" value="KAJ7620367.1"/>
    <property type="molecule type" value="Genomic_DNA"/>
</dbReference>
<feature type="signal peptide" evidence="2">
    <location>
        <begin position="1"/>
        <end position="21"/>
    </location>
</feature>
<dbReference type="AlphaFoldDB" id="A0AAD7BGF6"/>
<accession>A0AAD7BGF6</accession>
<comment type="caution">
    <text evidence="3">The sequence shown here is derived from an EMBL/GenBank/DDBJ whole genome shotgun (WGS) entry which is preliminary data.</text>
</comment>
<keyword evidence="2" id="KW-0732">Signal</keyword>
<evidence type="ECO:0000313" key="4">
    <source>
        <dbReference type="Proteomes" id="UP001221142"/>
    </source>
</evidence>
<protein>
    <submittedName>
        <fullName evidence="3">Uncharacterized protein</fullName>
    </submittedName>
</protein>
<feature type="region of interest" description="Disordered" evidence="1">
    <location>
        <begin position="65"/>
        <end position="87"/>
    </location>
</feature>
<dbReference type="Proteomes" id="UP001221142">
    <property type="component" value="Unassembled WGS sequence"/>
</dbReference>
<keyword evidence="4" id="KW-1185">Reference proteome</keyword>
<sequence length="87" mass="8853">MKLTTAIPVLCTIATFLPVGAAPVHKQPSPGTTAILTQGISSTTLLPAPTSTDVFEPISLSNSTENADAADFETSPTRRGPSGCVIA</sequence>
<evidence type="ECO:0000256" key="2">
    <source>
        <dbReference type="SAM" id="SignalP"/>
    </source>
</evidence>
<gene>
    <name evidence="3" type="ORF">FB45DRAFT_1062655</name>
</gene>
<organism evidence="3 4">
    <name type="scientific">Roridomyces roridus</name>
    <dbReference type="NCBI Taxonomy" id="1738132"/>
    <lineage>
        <taxon>Eukaryota</taxon>
        <taxon>Fungi</taxon>
        <taxon>Dikarya</taxon>
        <taxon>Basidiomycota</taxon>
        <taxon>Agaricomycotina</taxon>
        <taxon>Agaricomycetes</taxon>
        <taxon>Agaricomycetidae</taxon>
        <taxon>Agaricales</taxon>
        <taxon>Marasmiineae</taxon>
        <taxon>Mycenaceae</taxon>
        <taxon>Roridomyces</taxon>
    </lineage>
</organism>
<evidence type="ECO:0000256" key="1">
    <source>
        <dbReference type="SAM" id="MobiDB-lite"/>
    </source>
</evidence>
<feature type="chain" id="PRO_5042238203" evidence="2">
    <location>
        <begin position="22"/>
        <end position="87"/>
    </location>
</feature>
<name>A0AAD7BGF6_9AGAR</name>